<evidence type="ECO:0000313" key="2">
    <source>
        <dbReference type="Proteomes" id="UP001056120"/>
    </source>
</evidence>
<name>A0ACB9HZH2_9ASTR</name>
<evidence type="ECO:0000313" key="1">
    <source>
        <dbReference type="EMBL" id="KAI3801368.1"/>
    </source>
</evidence>
<reference evidence="2" key="1">
    <citation type="journal article" date="2022" name="Mol. Ecol. Resour.">
        <title>The genomes of chicory, endive, great burdock and yacon provide insights into Asteraceae palaeo-polyploidization history and plant inulin production.</title>
        <authorList>
            <person name="Fan W."/>
            <person name="Wang S."/>
            <person name="Wang H."/>
            <person name="Wang A."/>
            <person name="Jiang F."/>
            <person name="Liu H."/>
            <person name="Zhao H."/>
            <person name="Xu D."/>
            <person name="Zhang Y."/>
        </authorList>
    </citation>
    <scope>NUCLEOTIDE SEQUENCE [LARGE SCALE GENOMIC DNA]</scope>
    <source>
        <strain evidence="2">cv. Yunnan</strain>
    </source>
</reference>
<comment type="caution">
    <text evidence="1">The sequence shown here is derived from an EMBL/GenBank/DDBJ whole genome shotgun (WGS) entry which is preliminary data.</text>
</comment>
<dbReference type="EMBL" id="CM042027">
    <property type="protein sequence ID" value="KAI3801368.1"/>
    <property type="molecule type" value="Genomic_DNA"/>
</dbReference>
<gene>
    <name evidence="1" type="ORF">L1987_29472</name>
</gene>
<protein>
    <submittedName>
        <fullName evidence="1">Uncharacterized protein</fullName>
    </submittedName>
</protein>
<reference evidence="1 2" key="2">
    <citation type="journal article" date="2022" name="Mol. Ecol. Resour.">
        <title>The genomes of chicory, endive, great burdock and yacon provide insights into Asteraceae paleo-polyploidization history and plant inulin production.</title>
        <authorList>
            <person name="Fan W."/>
            <person name="Wang S."/>
            <person name="Wang H."/>
            <person name="Wang A."/>
            <person name="Jiang F."/>
            <person name="Liu H."/>
            <person name="Zhao H."/>
            <person name="Xu D."/>
            <person name="Zhang Y."/>
        </authorList>
    </citation>
    <scope>NUCLEOTIDE SEQUENCE [LARGE SCALE GENOMIC DNA]</scope>
    <source>
        <strain evidence="2">cv. Yunnan</strain>
        <tissue evidence="1">Leaves</tissue>
    </source>
</reference>
<sequence length="998" mass="109683">MKALTTSISDPFTVKKTSSVEDNIKIIDLDHVSKRYNRGRGDDGNPNIATFYGAYLCRRVDWAGKAGASDHHERKLHTKRQTHIISYYTTIKLPKSLSLHGFSLFPSPTLQTSTPSLSSSSSNSMASPCTLSLSLIFLLTFTTINASSPTSEPDILLTFKSTIDDPMNHLSSWSTTTHHCNWTGVTCTTTTISSLILQNLNLSGEISPSICQLSNLITLNLADNFFNQPIPLHLSQCSSLNTLNLSNNLIWGTIPDQISQFKSLKFLDLSKNHVEGKIPDGVGLLQNLQVLNLGNNLLSGSVPNVIGNFTELVVLDVSLNPFMQSEIPSDIGKLLKLEQILLQRSGFYGEIPTSIVELKGLTTVDLSQNNLTGVLPSRIGSTFKKLVTFDVSQNNLFGSFPDGICESTGLTSLSLHTNSFEGILTNTSVANCVNIERLELQNNGFHGDFPTNLWSLPKIKVIRAENNRFSGQIPDSISVASQLEQVQIDNNSFISKIPHGLGLVRSLYRFSASLNGLYGELPPNFCDSPVMSIINFSHNYITGEIPELKECKKLVSLSLADNNFIGRIPKSLGDLPVLTYLDLSHNNLTGEIPLELQNLKLALFNVSFNRLSGRVPSLLIAGLPALYIQGNPDLCGPGLSNSCPKDDLKPRTGVSKLACALISLALLAGILSLAFGYFVFRRSSIQNLETGIWRSVFFYPIRISEQDLIMAMDEKASRGSSGVFGKVYIVNLPSNELIAVKKMPNFKNQSFKTLKTEVKTLAKIRHKNIVRILGFCHSDDSIFLIYECMEKGSLGDLINKGDFQLSWSFRLKIAIGIAQGLAYLHKDYVPHLLHRDVKSKNVLLDMEFNPKLTDLALDRILGETAFQSSYDTNLGSFCYTAPELGYNKKATEQMDTYGFGVILLELVTGRAAEPMDSSEDSLDVVKWVRRKVNISNGPGQVIDPKLSSSCKQEALGMLEIALQCTSVMPEKRPSMSEVVAALQSLGSKTRVPSLDMSV</sequence>
<proteinExistence type="predicted"/>
<dbReference type="Proteomes" id="UP001056120">
    <property type="component" value="Linkage Group LG10"/>
</dbReference>
<organism evidence="1 2">
    <name type="scientific">Smallanthus sonchifolius</name>
    <dbReference type="NCBI Taxonomy" id="185202"/>
    <lineage>
        <taxon>Eukaryota</taxon>
        <taxon>Viridiplantae</taxon>
        <taxon>Streptophyta</taxon>
        <taxon>Embryophyta</taxon>
        <taxon>Tracheophyta</taxon>
        <taxon>Spermatophyta</taxon>
        <taxon>Magnoliopsida</taxon>
        <taxon>eudicotyledons</taxon>
        <taxon>Gunneridae</taxon>
        <taxon>Pentapetalae</taxon>
        <taxon>asterids</taxon>
        <taxon>campanulids</taxon>
        <taxon>Asterales</taxon>
        <taxon>Asteraceae</taxon>
        <taxon>Asteroideae</taxon>
        <taxon>Heliantheae alliance</taxon>
        <taxon>Millerieae</taxon>
        <taxon>Smallanthus</taxon>
    </lineage>
</organism>
<keyword evidence="2" id="KW-1185">Reference proteome</keyword>
<accession>A0ACB9HZH2</accession>